<dbReference type="SUPFAM" id="SSF46579">
    <property type="entry name" value="Prefoldin"/>
    <property type="match status" value="1"/>
</dbReference>
<proteinExistence type="predicted"/>
<dbReference type="RefSeq" id="WP_307345243.1">
    <property type="nucleotide sequence ID" value="NZ_JAUSVS010000001.1"/>
</dbReference>
<accession>A0ABU0IKU7</accession>
<evidence type="ECO:0000256" key="1">
    <source>
        <dbReference type="SAM" id="Coils"/>
    </source>
</evidence>
<gene>
    <name evidence="3" type="ORF">QO010_000390</name>
</gene>
<sequence length="110" mass="11851">MDWQALLIAGLGALGGGGIAGVAVALIRRPVDSVGAATAFQQALNSQAQAFIATLTQINEGLEQQVSRLEDRVRELEDENQQCRGENRDLRQRLDSLERGLKRRGAGAKP</sequence>
<keyword evidence="1" id="KW-0175">Coiled coil</keyword>
<feature type="transmembrane region" description="Helical" evidence="2">
    <location>
        <begin position="6"/>
        <end position="27"/>
    </location>
</feature>
<feature type="coiled-coil region" evidence="1">
    <location>
        <begin position="52"/>
        <end position="100"/>
    </location>
</feature>
<evidence type="ECO:0000256" key="2">
    <source>
        <dbReference type="SAM" id="Phobius"/>
    </source>
</evidence>
<protein>
    <submittedName>
        <fullName evidence="3">Chromosome segregation ATPase</fullName>
    </submittedName>
</protein>
<evidence type="ECO:0000313" key="4">
    <source>
        <dbReference type="Proteomes" id="UP001228905"/>
    </source>
</evidence>
<dbReference type="Proteomes" id="UP001228905">
    <property type="component" value="Unassembled WGS sequence"/>
</dbReference>
<comment type="caution">
    <text evidence="3">The sequence shown here is derived from an EMBL/GenBank/DDBJ whole genome shotgun (WGS) entry which is preliminary data.</text>
</comment>
<dbReference type="Gene3D" id="1.20.5.340">
    <property type="match status" value="1"/>
</dbReference>
<organism evidence="3 4">
    <name type="scientific">Caulobacter ginsengisoli</name>
    <dbReference type="NCBI Taxonomy" id="400775"/>
    <lineage>
        <taxon>Bacteria</taxon>
        <taxon>Pseudomonadati</taxon>
        <taxon>Pseudomonadota</taxon>
        <taxon>Alphaproteobacteria</taxon>
        <taxon>Caulobacterales</taxon>
        <taxon>Caulobacteraceae</taxon>
        <taxon>Caulobacter</taxon>
    </lineage>
</organism>
<keyword evidence="2" id="KW-1133">Transmembrane helix</keyword>
<evidence type="ECO:0000313" key="3">
    <source>
        <dbReference type="EMBL" id="MDQ0462642.1"/>
    </source>
</evidence>
<keyword evidence="2" id="KW-0472">Membrane</keyword>
<name>A0ABU0IKU7_9CAUL</name>
<dbReference type="EMBL" id="JAUSVS010000001">
    <property type="protein sequence ID" value="MDQ0462642.1"/>
    <property type="molecule type" value="Genomic_DNA"/>
</dbReference>
<reference evidence="3 4" key="1">
    <citation type="submission" date="2023-07" db="EMBL/GenBank/DDBJ databases">
        <title>Genomic Encyclopedia of Type Strains, Phase IV (KMG-IV): sequencing the most valuable type-strain genomes for metagenomic binning, comparative biology and taxonomic classification.</title>
        <authorList>
            <person name="Goeker M."/>
        </authorList>
    </citation>
    <scope>NUCLEOTIDE SEQUENCE [LARGE SCALE GENOMIC DNA]</scope>
    <source>
        <strain evidence="3 4">DSM 18695</strain>
    </source>
</reference>
<keyword evidence="2" id="KW-0812">Transmembrane</keyword>
<keyword evidence="4" id="KW-1185">Reference proteome</keyword>